<protein>
    <recommendedName>
        <fullName evidence="2">Lipoprotein</fullName>
    </recommendedName>
</protein>
<proteinExistence type="predicted"/>
<evidence type="ECO:0000313" key="1">
    <source>
        <dbReference type="EMBL" id="VAV90804.1"/>
    </source>
</evidence>
<name>A0A3B0RC04_9ZZZZ</name>
<dbReference type="AlphaFoldDB" id="A0A3B0RC04"/>
<dbReference type="PROSITE" id="PS51257">
    <property type="entry name" value="PROKAR_LIPOPROTEIN"/>
    <property type="match status" value="1"/>
</dbReference>
<sequence>MRILIFTAVASLVILGCSATTQTTSGKDYLARYSPNSVKQIQQQPGNSIDQQVRQIAAVEPDLRFPARIGLARISDGQLSVASDTELEIWADMVDKFGPKLGSFVPVSPLIAAMVRPAITTPNNRQNVINDIRRGAARQHLDYVLAYEVISTANARANMLSIADLSVIGLFILPSRNIKVEATASAILLDVRNGYPYGTASSFADKTTVASLVLSHESQDGLTDKASMSAVIALGEEVEVMFTQLLMELAGPPKLQVSSQLAGQPVSTGFGQ</sequence>
<reference evidence="1" key="1">
    <citation type="submission" date="2018-06" db="EMBL/GenBank/DDBJ databases">
        <authorList>
            <person name="Zhirakovskaya E."/>
        </authorList>
    </citation>
    <scope>NUCLEOTIDE SEQUENCE</scope>
</reference>
<gene>
    <name evidence="1" type="ORF">MNBD_ALPHA06-659</name>
</gene>
<accession>A0A3B0RC04</accession>
<evidence type="ECO:0008006" key="2">
    <source>
        <dbReference type="Google" id="ProtNLM"/>
    </source>
</evidence>
<organism evidence="1">
    <name type="scientific">hydrothermal vent metagenome</name>
    <dbReference type="NCBI Taxonomy" id="652676"/>
    <lineage>
        <taxon>unclassified sequences</taxon>
        <taxon>metagenomes</taxon>
        <taxon>ecological metagenomes</taxon>
    </lineage>
</organism>
<dbReference type="EMBL" id="UOEE01000116">
    <property type="protein sequence ID" value="VAV90804.1"/>
    <property type="molecule type" value="Genomic_DNA"/>
</dbReference>